<dbReference type="EMBL" id="FCOI02000006">
    <property type="protein sequence ID" value="SAK56282.1"/>
    <property type="molecule type" value="Genomic_DNA"/>
</dbReference>
<dbReference type="RefSeq" id="WP_157696096.1">
    <property type="nucleotide sequence ID" value="NZ_FCOI02000006.1"/>
</dbReference>
<sequence>MNRYFTTRQGAVRRLMAIKREGTEAFRATVIGRQSDGSEVFGLERVLLQLRVGRIAYFSCGNSSDRDIVFVS</sequence>
<dbReference type="OrthoDB" id="9133536at2"/>
<dbReference type="Proteomes" id="UP000054624">
    <property type="component" value="Unassembled WGS sequence"/>
</dbReference>
<keyword evidence="2" id="KW-1185">Reference proteome</keyword>
<accession>A0A158AEH6</accession>
<reference evidence="2" key="1">
    <citation type="submission" date="2016-01" db="EMBL/GenBank/DDBJ databases">
        <authorList>
            <person name="Peeters Charlotte."/>
        </authorList>
    </citation>
    <scope>NUCLEOTIDE SEQUENCE [LARGE SCALE GENOMIC DNA]</scope>
</reference>
<proteinExistence type="predicted"/>
<dbReference type="STRING" id="1777137.AWB76_02260"/>
<evidence type="ECO:0000313" key="2">
    <source>
        <dbReference type="Proteomes" id="UP000054624"/>
    </source>
</evidence>
<name>A0A158AEH6_9BURK</name>
<protein>
    <submittedName>
        <fullName evidence="1">Uncharacterized protein</fullName>
    </submittedName>
</protein>
<dbReference type="AlphaFoldDB" id="A0A158AEH6"/>
<evidence type="ECO:0000313" key="1">
    <source>
        <dbReference type="EMBL" id="SAK56282.1"/>
    </source>
</evidence>
<dbReference type="Gene3D" id="1.10.150.610">
    <property type="match status" value="1"/>
</dbReference>
<gene>
    <name evidence="1" type="ORF">AWB76_02260</name>
</gene>
<organism evidence="1 2">
    <name type="scientific">Caballeronia temeraria</name>
    <dbReference type="NCBI Taxonomy" id="1777137"/>
    <lineage>
        <taxon>Bacteria</taxon>
        <taxon>Pseudomonadati</taxon>
        <taxon>Pseudomonadota</taxon>
        <taxon>Betaproteobacteria</taxon>
        <taxon>Burkholderiales</taxon>
        <taxon>Burkholderiaceae</taxon>
        <taxon>Caballeronia</taxon>
    </lineage>
</organism>